<dbReference type="Proteomes" id="UP000004926">
    <property type="component" value="Chromosome"/>
</dbReference>
<organism evidence="9 10">
    <name type="scientific">Saccharomonospora marina XMU15</name>
    <dbReference type="NCBI Taxonomy" id="882083"/>
    <lineage>
        <taxon>Bacteria</taxon>
        <taxon>Bacillati</taxon>
        <taxon>Actinomycetota</taxon>
        <taxon>Actinomycetes</taxon>
        <taxon>Pseudonocardiales</taxon>
        <taxon>Pseudonocardiaceae</taxon>
        <taxon>Saccharomonospora</taxon>
    </lineage>
</organism>
<comment type="subcellular location">
    <subcellularLocation>
        <location evidence="1">Cell membrane</location>
        <topology evidence="1">Multi-pass membrane protein</topology>
    </subcellularLocation>
</comment>
<proteinExistence type="inferred from homology"/>
<comment type="similarity">
    <text evidence="2">Belongs to the auxin efflux carrier (TC 2.A.69) family.</text>
</comment>
<evidence type="ECO:0000256" key="4">
    <source>
        <dbReference type="ARBA" id="ARBA00022475"/>
    </source>
</evidence>
<keyword evidence="5 8" id="KW-0812">Transmembrane</keyword>
<feature type="transmembrane region" description="Helical" evidence="8">
    <location>
        <begin position="309"/>
        <end position="328"/>
    </location>
</feature>
<evidence type="ECO:0000313" key="9">
    <source>
        <dbReference type="EMBL" id="EHR51251.1"/>
    </source>
</evidence>
<evidence type="ECO:0000256" key="2">
    <source>
        <dbReference type="ARBA" id="ARBA00010145"/>
    </source>
</evidence>
<evidence type="ECO:0000256" key="7">
    <source>
        <dbReference type="ARBA" id="ARBA00023136"/>
    </source>
</evidence>
<feature type="transmembrane region" description="Helical" evidence="8">
    <location>
        <begin position="143"/>
        <end position="164"/>
    </location>
</feature>
<dbReference type="GO" id="GO:0055085">
    <property type="term" value="P:transmembrane transport"/>
    <property type="evidence" value="ECO:0007669"/>
    <property type="project" value="InterPro"/>
</dbReference>
<feature type="transmembrane region" description="Helical" evidence="8">
    <location>
        <begin position="276"/>
        <end position="297"/>
    </location>
</feature>
<feature type="transmembrane region" description="Helical" evidence="8">
    <location>
        <begin position="215"/>
        <end position="236"/>
    </location>
</feature>
<evidence type="ECO:0000313" key="10">
    <source>
        <dbReference type="Proteomes" id="UP000004926"/>
    </source>
</evidence>
<evidence type="ECO:0000256" key="1">
    <source>
        <dbReference type="ARBA" id="ARBA00004651"/>
    </source>
</evidence>
<keyword evidence="3" id="KW-0813">Transport</keyword>
<feature type="transmembrane region" description="Helical" evidence="8">
    <location>
        <begin position="248"/>
        <end position="270"/>
    </location>
</feature>
<dbReference type="PANTHER" id="PTHR36838:SF1">
    <property type="entry name" value="SLR1864 PROTEIN"/>
    <property type="match status" value="1"/>
</dbReference>
<accession>H5X6N0</accession>
<gene>
    <name evidence="9" type="ORF">SacmaDRAFT_3015</name>
</gene>
<dbReference type="HOGENOM" id="CLU_056175_2_2_11"/>
<evidence type="ECO:0000256" key="5">
    <source>
        <dbReference type="ARBA" id="ARBA00022692"/>
    </source>
</evidence>
<dbReference type="Gene3D" id="1.20.1530.20">
    <property type="match status" value="1"/>
</dbReference>
<protein>
    <submittedName>
        <fullName evidence="9">Putative permease</fullName>
    </submittedName>
</protein>
<evidence type="ECO:0000256" key="8">
    <source>
        <dbReference type="SAM" id="Phobius"/>
    </source>
</evidence>
<keyword evidence="7 8" id="KW-0472">Membrane</keyword>
<dbReference type="InterPro" id="IPR038770">
    <property type="entry name" value="Na+/solute_symporter_sf"/>
</dbReference>
<evidence type="ECO:0000256" key="6">
    <source>
        <dbReference type="ARBA" id="ARBA00022989"/>
    </source>
</evidence>
<feature type="transmembrane region" description="Helical" evidence="8">
    <location>
        <begin position="117"/>
        <end position="137"/>
    </location>
</feature>
<dbReference type="STRING" id="882083.SacmaDRAFT_3015"/>
<dbReference type="EMBL" id="CM001439">
    <property type="protein sequence ID" value="EHR51251.1"/>
    <property type="molecule type" value="Genomic_DNA"/>
</dbReference>
<name>H5X6N0_9PSEU</name>
<feature type="transmembrane region" description="Helical" evidence="8">
    <location>
        <begin position="23"/>
        <end position="42"/>
    </location>
</feature>
<keyword evidence="4" id="KW-1003">Cell membrane</keyword>
<dbReference type="InterPro" id="IPR004776">
    <property type="entry name" value="Mem_transp_PIN-like"/>
</dbReference>
<keyword evidence="10" id="KW-1185">Reference proteome</keyword>
<sequence>MRPGGLCRTAQLYGVAGDGEVNGVVEGFLAIGVVIAVGYLVGRLGVLGPSATQVLSRAAFFVASPALLFVTLSRADVAAVLSGDLVVTAVTSSLACLLYVPVGLLRKRPPGEVTIGAMASGYVNAGNLGLPVVTYVFGDATVVAPVLLFQLAVLTPVFTTVLDVQSERATGARPPLLRTLTAPARNPLALATAAGLVVSATGIVVPAPVLAPVELLADFAVPGMLLAFGISLHAAALPGRQRELRPSLVTVVVLKNLLHPLLALLLGLWLGMAGEGLLAVVVCAALPTAQNVFGYAVRFDQGVNLARDSALATTVLSLPMMFVVVALLG</sequence>
<feature type="transmembrane region" description="Helical" evidence="8">
    <location>
        <begin position="85"/>
        <end position="105"/>
    </location>
</feature>
<reference evidence="9 10" key="1">
    <citation type="journal article" date="2012" name="Stand. Genomic Sci.">
        <title>Genome sequence of the ocean sediment bacterium Saccharomonospora marina type strain (XMU15(T)).</title>
        <authorList>
            <person name="Klenk H.P."/>
            <person name="Lu M."/>
            <person name="Lucas S."/>
            <person name="Lapidus A."/>
            <person name="Copeland A."/>
            <person name="Pitluck S."/>
            <person name="Goodwin L.A."/>
            <person name="Han C."/>
            <person name="Tapia R."/>
            <person name="Brambilla E.M."/>
            <person name="Potter G."/>
            <person name="Land M."/>
            <person name="Ivanova N."/>
            <person name="Rohde M."/>
            <person name="Goker M."/>
            <person name="Detter J.C."/>
            <person name="Li W.J."/>
            <person name="Kyrpides N.C."/>
            <person name="Woyke T."/>
        </authorList>
    </citation>
    <scope>NUCLEOTIDE SEQUENCE [LARGE SCALE GENOMIC DNA]</scope>
    <source>
        <strain evidence="9 10">XMU15</strain>
    </source>
</reference>
<dbReference type="GO" id="GO:0005886">
    <property type="term" value="C:plasma membrane"/>
    <property type="evidence" value="ECO:0007669"/>
    <property type="project" value="UniProtKB-SubCell"/>
</dbReference>
<dbReference type="PANTHER" id="PTHR36838">
    <property type="entry name" value="AUXIN EFFLUX CARRIER FAMILY PROTEIN"/>
    <property type="match status" value="1"/>
</dbReference>
<dbReference type="eggNOG" id="COG0679">
    <property type="taxonomic scope" value="Bacteria"/>
</dbReference>
<evidence type="ECO:0000256" key="3">
    <source>
        <dbReference type="ARBA" id="ARBA00022448"/>
    </source>
</evidence>
<keyword evidence="6 8" id="KW-1133">Transmembrane helix</keyword>
<dbReference type="Pfam" id="PF03547">
    <property type="entry name" value="Mem_trans"/>
    <property type="match status" value="1"/>
</dbReference>
<feature type="transmembrane region" description="Helical" evidence="8">
    <location>
        <begin position="54"/>
        <end position="73"/>
    </location>
</feature>
<dbReference type="AlphaFoldDB" id="H5X6N0"/>
<feature type="transmembrane region" description="Helical" evidence="8">
    <location>
        <begin position="188"/>
        <end position="209"/>
    </location>
</feature>